<evidence type="ECO:0000313" key="11">
    <source>
        <dbReference type="Proteomes" id="UP000694416"/>
    </source>
</evidence>
<dbReference type="InterPro" id="IPR050743">
    <property type="entry name" value="2-oxoacid_DH_E2_comp"/>
</dbReference>
<dbReference type="SUPFAM" id="SSF52777">
    <property type="entry name" value="CoA-dependent acyltransferases"/>
    <property type="match status" value="1"/>
</dbReference>
<dbReference type="GO" id="GO:0005759">
    <property type="term" value="C:mitochondrial matrix"/>
    <property type="evidence" value="ECO:0007669"/>
    <property type="project" value="UniProtKB-SubCell"/>
</dbReference>
<comment type="subcellular location">
    <subcellularLocation>
        <location evidence="2">Mitochondrion matrix</location>
    </subcellularLocation>
</comment>
<keyword evidence="5 8" id="KW-0450">Lipoyl</keyword>
<dbReference type="GO" id="GO:0031405">
    <property type="term" value="F:lipoic acid binding"/>
    <property type="evidence" value="ECO:0007669"/>
    <property type="project" value="TreeGrafter"/>
</dbReference>
<comment type="cofactor">
    <cofactor evidence="1 8">
        <name>(R)-lipoate</name>
        <dbReference type="ChEBI" id="CHEBI:83088"/>
    </cofactor>
</comment>
<evidence type="ECO:0000313" key="10">
    <source>
        <dbReference type="Ensembl" id="ENSPTEP00000000249.1"/>
    </source>
</evidence>
<keyword evidence="11" id="KW-1185">Reference proteome</keyword>
<evidence type="ECO:0000256" key="3">
    <source>
        <dbReference type="ARBA" id="ARBA00007317"/>
    </source>
</evidence>
<dbReference type="Ensembl" id="ENSPTET00000000380.1">
    <property type="protein sequence ID" value="ENSPTEP00000000249.1"/>
    <property type="gene ID" value="ENSPTEG00000000310.1"/>
</dbReference>
<dbReference type="GO" id="GO:0016407">
    <property type="term" value="F:acetyltransferase activity"/>
    <property type="evidence" value="ECO:0007669"/>
    <property type="project" value="TreeGrafter"/>
</dbReference>
<dbReference type="EC" id="2.3.1.-" evidence="8"/>
<organism evidence="10 11">
    <name type="scientific">Piliocolobus tephrosceles</name>
    <name type="common">Ugandan red Colobus</name>
    <dbReference type="NCBI Taxonomy" id="591936"/>
    <lineage>
        <taxon>Eukaryota</taxon>
        <taxon>Metazoa</taxon>
        <taxon>Chordata</taxon>
        <taxon>Craniata</taxon>
        <taxon>Vertebrata</taxon>
        <taxon>Euteleostomi</taxon>
        <taxon>Mammalia</taxon>
        <taxon>Eutheria</taxon>
        <taxon>Euarchontoglires</taxon>
        <taxon>Primates</taxon>
        <taxon>Haplorrhini</taxon>
        <taxon>Catarrhini</taxon>
        <taxon>Cercopithecidae</taxon>
        <taxon>Colobinae</taxon>
        <taxon>Piliocolobus</taxon>
    </lineage>
</organism>
<dbReference type="InterPro" id="IPR000089">
    <property type="entry name" value="Biotin_lipoyl"/>
</dbReference>
<evidence type="ECO:0000256" key="7">
    <source>
        <dbReference type="ARBA" id="ARBA00023315"/>
    </source>
</evidence>
<dbReference type="InterPro" id="IPR003016">
    <property type="entry name" value="2-oxoA_DH_lipoyl-BS"/>
</dbReference>
<dbReference type="Ensembl" id="ENSPTET00000000346.1">
    <property type="protein sequence ID" value="ENSPTEP00000000228.1"/>
    <property type="gene ID" value="ENSPTEG00000000281.1"/>
</dbReference>
<dbReference type="CDD" id="cd06849">
    <property type="entry name" value="lipoyl_domain"/>
    <property type="match status" value="1"/>
</dbReference>
<name>A0A8C9G732_9PRIM</name>
<dbReference type="Gene3D" id="3.30.559.10">
    <property type="entry name" value="Chloramphenicol acetyltransferase-like domain"/>
    <property type="match status" value="1"/>
</dbReference>
<evidence type="ECO:0000256" key="2">
    <source>
        <dbReference type="ARBA" id="ARBA00004305"/>
    </source>
</evidence>
<accession>A0A8C9G732</accession>
<dbReference type="Gene3D" id="2.40.50.100">
    <property type="match status" value="1"/>
</dbReference>
<dbReference type="FunFam" id="3.30.559.10:FF:000007">
    <property type="entry name" value="Dihydrolipoamide acetyltransferase component of pyruvate dehydrogenase complex"/>
    <property type="match status" value="1"/>
</dbReference>
<dbReference type="PANTHER" id="PTHR43178:SF5">
    <property type="entry name" value="LIPOAMIDE ACYLTRANSFERASE COMPONENT OF BRANCHED-CHAIN ALPHA-KETO ACID DEHYDROGENASE COMPLEX, MITOCHONDRIAL"/>
    <property type="match status" value="1"/>
</dbReference>
<dbReference type="PANTHER" id="PTHR43178">
    <property type="entry name" value="DIHYDROLIPOAMIDE ACETYLTRANSFERASE COMPONENT OF PYRUVATE DEHYDROGENASE COMPLEX"/>
    <property type="match status" value="1"/>
</dbReference>
<dbReference type="InterPro" id="IPR001078">
    <property type="entry name" value="2-oxoacid_DH_actylTfrase"/>
</dbReference>
<keyword evidence="4 8" id="KW-0808">Transferase</keyword>
<dbReference type="InterPro" id="IPR011053">
    <property type="entry name" value="Single_hybrid_motif"/>
</dbReference>
<evidence type="ECO:0000259" key="9">
    <source>
        <dbReference type="PROSITE" id="PS50968"/>
    </source>
</evidence>
<dbReference type="Proteomes" id="UP000694416">
    <property type="component" value="Unplaced"/>
</dbReference>
<keyword evidence="6" id="KW-0809">Transit peptide</keyword>
<proteinExistence type="inferred from homology"/>
<evidence type="ECO:0000256" key="1">
    <source>
        <dbReference type="ARBA" id="ARBA00001938"/>
    </source>
</evidence>
<protein>
    <recommendedName>
        <fullName evidence="8">Dihydrolipoamide acetyltransferase component of pyruvate dehydrogenase complex</fullName>
        <ecNumber evidence="8">2.3.1.-</ecNumber>
    </recommendedName>
</protein>
<dbReference type="SUPFAM" id="SSF51230">
    <property type="entry name" value="Single hybrid motif"/>
    <property type="match status" value="1"/>
</dbReference>
<evidence type="ECO:0000256" key="8">
    <source>
        <dbReference type="RuleBase" id="RU003423"/>
    </source>
</evidence>
<dbReference type="InterPro" id="IPR023213">
    <property type="entry name" value="CAT-like_dom_sf"/>
</dbReference>
<dbReference type="PROSITE" id="PS00189">
    <property type="entry name" value="LIPOYL"/>
    <property type="match status" value="1"/>
</dbReference>
<sequence length="465" mass="52870">MINKNMSNILKRIFVLRNNTYRNKYIHTSGINFKIVKCKLFDIGEGISEVEITQWNKQEGDQVLEMESILTVQSDKAAVDITSKYSGVLVKKYYNEKDMLKVGSYFCEIDTTDEVTDSGDGEENKNVEEIKKKELKKEKMEKSNDNIPKSTLKIDNSIKASPGVKKKALRLNINLNSVAEHLNKKIISMEDIDYYIKLKESEKIDDKKSNESDMIENYENLDIIEQVELKGIQLAMCKSMNNSINIPMFHVNESYNVNNLINIRNDINSEIEKKENIKISITSILLKLISNTLKEFPKLNSKFNQKKNTYTMFKNHNICIAIDTPNGLLVPNIKNVNKKNIVEIQKDLLNLREKAIDMKLSKSDIEDGTITVSNVGSIGGVFATPIIFDHQACIIGISRIQKQLFLKDQSNELKTLDDIIVANTMSLTYGADHRFLDGATVALYGTKLKNVIEGLNTLDPYAVEF</sequence>
<feature type="domain" description="Lipoyl-binding" evidence="9">
    <location>
        <begin position="35"/>
        <end position="110"/>
    </location>
</feature>
<dbReference type="AlphaFoldDB" id="A0A8C9G732"/>
<dbReference type="Pfam" id="PF00198">
    <property type="entry name" value="2-oxoacid_dh"/>
    <property type="match status" value="1"/>
</dbReference>
<dbReference type="Pfam" id="PF00364">
    <property type="entry name" value="Biotin_lipoyl"/>
    <property type="match status" value="1"/>
</dbReference>
<reference evidence="10" key="1">
    <citation type="submission" date="2025-05" db="UniProtKB">
        <authorList>
            <consortium name="Ensembl"/>
        </authorList>
    </citation>
    <scope>IDENTIFICATION</scope>
</reference>
<evidence type="ECO:0000256" key="4">
    <source>
        <dbReference type="ARBA" id="ARBA00022679"/>
    </source>
</evidence>
<dbReference type="PROSITE" id="PS50968">
    <property type="entry name" value="BIOTINYL_LIPOYL"/>
    <property type="match status" value="1"/>
</dbReference>
<comment type="similarity">
    <text evidence="3 8">Belongs to the 2-oxoacid dehydrogenase family.</text>
</comment>
<keyword evidence="7 8" id="KW-0012">Acyltransferase</keyword>
<evidence type="ECO:0000256" key="5">
    <source>
        <dbReference type="ARBA" id="ARBA00022823"/>
    </source>
</evidence>
<evidence type="ECO:0000256" key="6">
    <source>
        <dbReference type="ARBA" id="ARBA00022946"/>
    </source>
</evidence>